<protein>
    <submittedName>
        <fullName evidence="1">Uncharacterized protein</fullName>
    </submittedName>
</protein>
<gene>
    <name evidence="1" type="ORF">VRU48_11250</name>
</gene>
<organism evidence="1 2">
    <name type="scientific">Pedobacter albus</name>
    <dbReference type="NCBI Taxonomy" id="3113905"/>
    <lineage>
        <taxon>Bacteria</taxon>
        <taxon>Pseudomonadati</taxon>
        <taxon>Bacteroidota</taxon>
        <taxon>Sphingobacteriia</taxon>
        <taxon>Sphingobacteriales</taxon>
        <taxon>Sphingobacteriaceae</taxon>
        <taxon>Pedobacter</taxon>
    </lineage>
</organism>
<dbReference type="EMBL" id="JAZDQT010000002">
    <property type="protein sequence ID" value="MEE1945684.1"/>
    <property type="molecule type" value="Genomic_DNA"/>
</dbReference>
<sequence>MWFRKYRLLIVIAFMGIFTAKMVISGAPVFFAHLDKSLMNAVIMQLEAENHGDDTAKGSVKFADHKLMFYRYDLTYVPLEIDYGVTNSFIEHSRRYVDPYHPSVPTPPPNFS</sequence>
<name>A0ABU7I8Z8_9SPHI</name>
<accession>A0ABU7I8Z8</accession>
<comment type="caution">
    <text evidence="1">The sequence shown here is derived from an EMBL/GenBank/DDBJ whole genome shotgun (WGS) entry which is preliminary data.</text>
</comment>
<reference evidence="1 2" key="1">
    <citation type="submission" date="2024-01" db="EMBL/GenBank/DDBJ databases">
        <title>Pedobacter sp. nov., isolated from fresh soil.</title>
        <authorList>
            <person name="Le N.T.T."/>
        </authorList>
    </citation>
    <scope>NUCLEOTIDE SEQUENCE [LARGE SCALE GENOMIC DNA]</scope>
    <source>
        <strain evidence="1 2">KR3-3</strain>
    </source>
</reference>
<proteinExistence type="predicted"/>
<dbReference type="Proteomes" id="UP001336835">
    <property type="component" value="Unassembled WGS sequence"/>
</dbReference>
<dbReference type="RefSeq" id="WP_330108021.1">
    <property type="nucleotide sequence ID" value="NZ_JAZDQT010000002.1"/>
</dbReference>
<evidence type="ECO:0000313" key="1">
    <source>
        <dbReference type="EMBL" id="MEE1945684.1"/>
    </source>
</evidence>
<evidence type="ECO:0000313" key="2">
    <source>
        <dbReference type="Proteomes" id="UP001336835"/>
    </source>
</evidence>
<keyword evidence="2" id="KW-1185">Reference proteome</keyword>